<dbReference type="EMBL" id="CP053941">
    <property type="protein sequence ID" value="QKG93526.1"/>
    <property type="molecule type" value="Genomic_DNA"/>
</dbReference>
<protein>
    <recommendedName>
        <fullName evidence="1">DUF8166 domain-containing protein</fullName>
    </recommendedName>
</protein>
<organism evidence="2 3">
    <name type="scientific">Halorubrum salinarum</name>
    <dbReference type="NCBI Taxonomy" id="2739057"/>
    <lineage>
        <taxon>Archaea</taxon>
        <taxon>Methanobacteriati</taxon>
        <taxon>Methanobacteriota</taxon>
        <taxon>Stenosarchaea group</taxon>
        <taxon>Halobacteria</taxon>
        <taxon>Halobacteriales</taxon>
        <taxon>Haloferacaceae</taxon>
        <taxon>Halorubrum</taxon>
    </lineage>
</organism>
<proteinExistence type="predicted"/>
<sequence length="233" mass="25787">MTQQPNADDSTPAIAASDTALGSIVHSNTQMDYVAQAFRDGEREDPPSRDEYEFGQPVYATETVRGTPHAVVGVVYDTRLVDPDQGRDGPRLSAPDQEMFVPGYVNEKQTMLGIALLGTAELDADPHQHSNGEADGDPQSFTAVSQSMPRWTLDIDDFVYALSDDGFRQFHTHDGTLKLEYYERLIATADQFGPEVALAIVDRLRRLTDADAVLDVVEKKVRWQSSESRGVLR</sequence>
<dbReference type="AlphaFoldDB" id="A0A7D3YNK0"/>
<reference evidence="2 3" key="1">
    <citation type="submission" date="2020-05" db="EMBL/GenBank/DDBJ databases">
        <title>Halorubrum RHB-C sp.nov., an extremely halophilic archaeon isolated from solar salt farm.</title>
        <authorList>
            <person name="Ho H."/>
            <person name="Danganan R.E."/>
            <person name="Dedeles G.R."/>
            <person name="Kim S.-G."/>
        </authorList>
    </citation>
    <scope>NUCLEOTIDE SEQUENCE [LARGE SCALE GENOMIC DNA]</scope>
    <source>
        <strain evidence="2 3">RHB-C</strain>
    </source>
</reference>
<dbReference type="KEGG" id="hsai:HPS36_11865"/>
<evidence type="ECO:0000313" key="2">
    <source>
        <dbReference type="EMBL" id="QKG93526.1"/>
    </source>
</evidence>
<name>A0A7D3YNK0_9EURY</name>
<dbReference type="InterPro" id="IPR058479">
    <property type="entry name" value="DUF8166"/>
</dbReference>
<gene>
    <name evidence="2" type="ORF">HPS36_11865</name>
</gene>
<feature type="domain" description="DUF8166" evidence="1">
    <location>
        <begin position="11"/>
        <end position="231"/>
    </location>
</feature>
<keyword evidence="3" id="KW-1185">Reference proteome</keyword>
<evidence type="ECO:0000313" key="3">
    <source>
        <dbReference type="Proteomes" id="UP000505020"/>
    </source>
</evidence>
<dbReference type="Pfam" id="PF26500">
    <property type="entry name" value="DUF8166"/>
    <property type="match status" value="1"/>
</dbReference>
<accession>A0A7D3YNK0</accession>
<dbReference type="Proteomes" id="UP000505020">
    <property type="component" value="Chromosome"/>
</dbReference>
<evidence type="ECO:0000259" key="1">
    <source>
        <dbReference type="Pfam" id="PF26500"/>
    </source>
</evidence>